<feature type="compositionally biased region" description="Polar residues" evidence="1">
    <location>
        <begin position="244"/>
        <end position="254"/>
    </location>
</feature>
<evidence type="ECO:0000313" key="2">
    <source>
        <dbReference type="EMBL" id="TQL96669.1"/>
    </source>
</evidence>
<feature type="compositionally biased region" description="Polar residues" evidence="1">
    <location>
        <begin position="223"/>
        <end position="235"/>
    </location>
</feature>
<keyword evidence="3" id="KW-1185">Reference proteome</keyword>
<protein>
    <submittedName>
        <fullName evidence="2">Uncharacterized protein</fullName>
    </submittedName>
</protein>
<feature type="region of interest" description="Disordered" evidence="1">
    <location>
        <begin position="172"/>
        <end position="193"/>
    </location>
</feature>
<gene>
    <name evidence="2" type="ORF">FB559_2216</name>
</gene>
<dbReference type="RefSeq" id="WP_141955501.1">
    <property type="nucleotide sequence ID" value="NZ_VFOZ01000001.1"/>
</dbReference>
<evidence type="ECO:0000313" key="3">
    <source>
        <dbReference type="Proteomes" id="UP000316096"/>
    </source>
</evidence>
<dbReference type="OrthoDB" id="3636072at2"/>
<organism evidence="2 3">
    <name type="scientific">Actinoallomurus bryophytorum</name>
    <dbReference type="NCBI Taxonomy" id="1490222"/>
    <lineage>
        <taxon>Bacteria</taxon>
        <taxon>Bacillati</taxon>
        <taxon>Actinomycetota</taxon>
        <taxon>Actinomycetes</taxon>
        <taxon>Streptosporangiales</taxon>
        <taxon>Thermomonosporaceae</taxon>
        <taxon>Actinoallomurus</taxon>
    </lineage>
</organism>
<comment type="caution">
    <text evidence="2">The sequence shown here is derived from an EMBL/GenBank/DDBJ whole genome shotgun (WGS) entry which is preliminary data.</text>
</comment>
<reference evidence="2 3" key="1">
    <citation type="submission" date="2019-06" db="EMBL/GenBank/DDBJ databases">
        <title>Sequencing the genomes of 1000 actinobacteria strains.</title>
        <authorList>
            <person name="Klenk H.-P."/>
        </authorList>
    </citation>
    <scope>NUCLEOTIDE SEQUENCE [LARGE SCALE GENOMIC DNA]</scope>
    <source>
        <strain evidence="2 3">DSM 102200</strain>
    </source>
</reference>
<feature type="region of interest" description="Disordered" evidence="1">
    <location>
        <begin position="211"/>
        <end position="254"/>
    </location>
</feature>
<evidence type="ECO:0000256" key="1">
    <source>
        <dbReference type="SAM" id="MobiDB-lite"/>
    </source>
</evidence>
<dbReference type="AlphaFoldDB" id="A0A543CHU2"/>
<name>A0A543CHU2_9ACTN</name>
<dbReference type="Proteomes" id="UP000316096">
    <property type="component" value="Unassembled WGS sequence"/>
</dbReference>
<dbReference type="EMBL" id="VFOZ01000001">
    <property type="protein sequence ID" value="TQL96669.1"/>
    <property type="molecule type" value="Genomic_DNA"/>
</dbReference>
<accession>A0A543CHU2</accession>
<sequence>MVQRDDSGDFAEFMADFLPELEFVKNSMPGLLVKVDELRDFYARHSSRPRRESGHQVVPIPANPHGSWSGEVKSCALFADLVICDDPLSYRANEYLTFRKTNEGDFGENPTTESALRRIGTCIDQIWEVMPLIREGVLVLQEFRTLSAEPRRAVEAGVLEYLRDSIEIHPTSNGYPRTIDPRDQAISGCTTNPPPRRTCFEFARTTMRFMNSVGSSRGRDPLSTPTPIGRSSSRRPANFLPPSSGRTSNVSNRR</sequence>
<proteinExistence type="predicted"/>